<dbReference type="PROSITE" id="PS51330">
    <property type="entry name" value="DHFR_2"/>
    <property type="match status" value="1"/>
</dbReference>
<dbReference type="PANTHER" id="PTHR48069">
    <property type="entry name" value="DIHYDROFOLATE REDUCTASE"/>
    <property type="match status" value="1"/>
</dbReference>
<dbReference type="PRINTS" id="PR00070">
    <property type="entry name" value="DHFR"/>
</dbReference>
<comment type="catalytic activity">
    <reaction evidence="8">
        <text>(6S)-5,6,7,8-tetrahydrofolate + NADP(+) = 7,8-dihydrofolate + NADPH + H(+)</text>
        <dbReference type="Rhea" id="RHEA:15009"/>
        <dbReference type="ChEBI" id="CHEBI:15378"/>
        <dbReference type="ChEBI" id="CHEBI:57451"/>
        <dbReference type="ChEBI" id="CHEBI:57453"/>
        <dbReference type="ChEBI" id="CHEBI:57783"/>
        <dbReference type="ChEBI" id="CHEBI:58349"/>
        <dbReference type="EC" id="1.5.1.3"/>
    </reaction>
</comment>
<dbReference type="RefSeq" id="WP_109460044.1">
    <property type="nucleotide sequence ID" value="NZ_QFBC01000010.1"/>
</dbReference>
<dbReference type="EMBL" id="QFBC01000010">
    <property type="protein sequence ID" value="PWE54414.1"/>
    <property type="molecule type" value="Genomic_DNA"/>
</dbReference>
<dbReference type="GO" id="GO:0046655">
    <property type="term" value="P:folic acid metabolic process"/>
    <property type="evidence" value="ECO:0007669"/>
    <property type="project" value="TreeGrafter"/>
</dbReference>
<comment type="function">
    <text evidence="7 8">Key enzyme in folate metabolism. Catalyzes an essential reaction for de novo glycine and purine synthesis, and for DNA precursor synthesis.</text>
</comment>
<evidence type="ECO:0000256" key="6">
    <source>
        <dbReference type="ARBA" id="ARBA00023002"/>
    </source>
</evidence>
<dbReference type="Pfam" id="PF00186">
    <property type="entry name" value="DHFR_1"/>
    <property type="match status" value="1"/>
</dbReference>
<dbReference type="GO" id="GO:0016301">
    <property type="term" value="F:kinase activity"/>
    <property type="evidence" value="ECO:0007669"/>
    <property type="project" value="UniProtKB-KW"/>
</dbReference>
<sequence length="174" mass="18876">MSSIPISIVVAVSENGIIGRDGDMPWRLSTDLMRFKALTLGKPVIMGRKTLQSIGRPLPGRPNIVITRDAGFVFPGVHVVHDIDAAIDLAGTLALDVGATEIAVIGGGEIYRQAIGRTDILYVTHVDHAVDGDTRFPAIDPGLWEKVSEEAVPAGERDSYATRFAIYRRRTREA</sequence>
<evidence type="ECO:0000256" key="4">
    <source>
        <dbReference type="ARBA" id="ARBA00022563"/>
    </source>
</evidence>
<evidence type="ECO:0000256" key="5">
    <source>
        <dbReference type="ARBA" id="ARBA00022857"/>
    </source>
</evidence>
<evidence type="ECO:0000256" key="8">
    <source>
        <dbReference type="PIRNR" id="PIRNR000194"/>
    </source>
</evidence>
<reference evidence="10 11" key="1">
    <citation type="submission" date="2018-05" db="EMBL/GenBank/DDBJ databases">
        <title>The draft genome of strain NS-104.</title>
        <authorList>
            <person name="Hang P."/>
            <person name="Jiang J."/>
        </authorList>
    </citation>
    <scope>NUCLEOTIDE SEQUENCE [LARGE SCALE GENOMIC DNA]</scope>
    <source>
        <strain evidence="10 11">NS-104</strain>
    </source>
</reference>
<dbReference type="Gene3D" id="3.40.430.10">
    <property type="entry name" value="Dihydrofolate Reductase, subunit A"/>
    <property type="match status" value="1"/>
</dbReference>
<dbReference type="GO" id="GO:0006730">
    <property type="term" value="P:one-carbon metabolic process"/>
    <property type="evidence" value="ECO:0007669"/>
    <property type="project" value="UniProtKB-KW"/>
</dbReference>
<comment type="similarity">
    <text evidence="2 8">Belongs to the dihydrofolate reductase family.</text>
</comment>
<dbReference type="EC" id="1.5.1.3" evidence="3 8"/>
<evidence type="ECO:0000256" key="2">
    <source>
        <dbReference type="ARBA" id="ARBA00009539"/>
    </source>
</evidence>
<dbReference type="GO" id="GO:0070401">
    <property type="term" value="F:NADP+ binding"/>
    <property type="evidence" value="ECO:0007669"/>
    <property type="project" value="UniProtKB-ARBA"/>
</dbReference>
<evidence type="ECO:0000256" key="1">
    <source>
        <dbReference type="ARBA" id="ARBA00004903"/>
    </source>
</evidence>
<dbReference type="GO" id="GO:0004146">
    <property type="term" value="F:dihydrofolate reductase activity"/>
    <property type="evidence" value="ECO:0007669"/>
    <property type="project" value="UniProtKB-EC"/>
</dbReference>
<dbReference type="OrthoDB" id="9804315at2"/>
<dbReference type="InterPro" id="IPR012259">
    <property type="entry name" value="DHFR"/>
</dbReference>
<comment type="caution">
    <text evidence="10">The sequence shown here is derived from an EMBL/GenBank/DDBJ whole genome shotgun (WGS) entry which is preliminary data.</text>
</comment>
<dbReference type="PANTHER" id="PTHR48069:SF3">
    <property type="entry name" value="DIHYDROFOLATE REDUCTASE"/>
    <property type="match status" value="1"/>
</dbReference>
<accession>A0A2U2DM73</accession>
<dbReference type="FunFam" id="3.40.430.10:FF:000001">
    <property type="entry name" value="Dihydrofolate reductase"/>
    <property type="match status" value="1"/>
</dbReference>
<dbReference type="AlphaFoldDB" id="A0A2U2DM73"/>
<dbReference type="Proteomes" id="UP000245252">
    <property type="component" value="Unassembled WGS sequence"/>
</dbReference>
<name>A0A2U2DM73_9HYPH</name>
<proteinExistence type="inferred from homology"/>
<keyword evidence="10" id="KW-0808">Transferase</keyword>
<keyword evidence="11" id="KW-1185">Reference proteome</keyword>
<dbReference type="UniPathway" id="UPA00077">
    <property type="reaction ID" value="UER00158"/>
</dbReference>
<comment type="pathway">
    <text evidence="1 8">Cofactor biosynthesis; tetrahydrofolate biosynthesis; 5,6,7,8-tetrahydrofolate from 7,8-dihydrofolate: step 1/1.</text>
</comment>
<dbReference type="GO" id="GO:0046452">
    <property type="term" value="P:dihydrofolate metabolic process"/>
    <property type="evidence" value="ECO:0007669"/>
    <property type="project" value="TreeGrafter"/>
</dbReference>
<dbReference type="GO" id="GO:0005829">
    <property type="term" value="C:cytosol"/>
    <property type="evidence" value="ECO:0007669"/>
    <property type="project" value="TreeGrafter"/>
</dbReference>
<dbReference type="InterPro" id="IPR001796">
    <property type="entry name" value="DHFR_dom"/>
</dbReference>
<dbReference type="InterPro" id="IPR024072">
    <property type="entry name" value="DHFR-like_dom_sf"/>
</dbReference>
<keyword evidence="6 8" id="KW-0560">Oxidoreductase</keyword>
<evidence type="ECO:0000313" key="10">
    <source>
        <dbReference type="EMBL" id="PWE54414.1"/>
    </source>
</evidence>
<organism evidence="10 11">
    <name type="scientific">Metarhizobium album</name>
    <dbReference type="NCBI Taxonomy" id="2182425"/>
    <lineage>
        <taxon>Bacteria</taxon>
        <taxon>Pseudomonadati</taxon>
        <taxon>Pseudomonadota</taxon>
        <taxon>Alphaproteobacteria</taxon>
        <taxon>Hyphomicrobiales</taxon>
        <taxon>Rhizobiaceae</taxon>
        <taxon>Metarhizobium</taxon>
    </lineage>
</organism>
<evidence type="ECO:0000256" key="7">
    <source>
        <dbReference type="ARBA" id="ARBA00025067"/>
    </source>
</evidence>
<evidence type="ECO:0000313" key="11">
    <source>
        <dbReference type="Proteomes" id="UP000245252"/>
    </source>
</evidence>
<gene>
    <name evidence="10" type="ORF">DEM27_20100</name>
</gene>
<dbReference type="PIRSF" id="PIRSF000194">
    <property type="entry name" value="DHFR"/>
    <property type="match status" value="1"/>
</dbReference>
<protein>
    <recommendedName>
        <fullName evidence="3 8">Dihydrofolate reductase</fullName>
        <ecNumber evidence="3 8">1.5.1.3</ecNumber>
    </recommendedName>
</protein>
<dbReference type="GO" id="GO:0046654">
    <property type="term" value="P:tetrahydrofolate biosynthetic process"/>
    <property type="evidence" value="ECO:0007669"/>
    <property type="project" value="UniProtKB-UniPathway"/>
</dbReference>
<keyword evidence="4 8" id="KW-0554">One-carbon metabolism</keyword>
<keyword evidence="10" id="KW-0418">Kinase</keyword>
<evidence type="ECO:0000259" key="9">
    <source>
        <dbReference type="PROSITE" id="PS51330"/>
    </source>
</evidence>
<dbReference type="SUPFAM" id="SSF53597">
    <property type="entry name" value="Dihydrofolate reductase-like"/>
    <property type="match status" value="1"/>
</dbReference>
<evidence type="ECO:0000256" key="3">
    <source>
        <dbReference type="ARBA" id="ARBA00012856"/>
    </source>
</evidence>
<keyword evidence="5 8" id="KW-0521">NADP</keyword>
<feature type="domain" description="DHFR" evidence="9">
    <location>
        <begin position="5"/>
        <end position="169"/>
    </location>
</feature>
<dbReference type="CDD" id="cd00209">
    <property type="entry name" value="DHFR"/>
    <property type="match status" value="1"/>
</dbReference>